<dbReference type="Gene3D" id="3.90.920.10">
    <property type="entry name" value="DNA primase, PRIM domain"/>
    <property type="match status" value="1"/>
</dbReference>
<dbReference type="CDD" id="cd04863">
    <property type="entry name" value="MtLigD_Pol_like"/>
    <property type="match status" value="1"/>
</dbReference>
<accession>K0JUQ8</accession>
<gene>
    <name evidence="2" type="ordered locus">BN6_42920</name>
</gene>
<dbReference type="InterPro" id="IPR052171">
    <property type="entry name" value="NHEJ_LigD"/>
</dbReference>
<dbReference type="InterPro" id="IPR014145">
    <property type="entry name" value="LigD_pol_dom"/>
</dbReference>
<evidence type="ECO:0000313" key="3">
    <source>
        <dbReference type="Proteomes" id="UP000006281"/>
    </source>
</evidence>
<evidence type="ECO:0000313" key="2">
    <source>
        <dbReference type="EMBL" id="CCH31575.1"/>
    </source>
</evidence>
<feature type="domain" description="DNA ligase D polymerase" evidence="1">
    <location>
        <begin position="73"/>
        <end position="333"/>
    </location>
</feature>
<name>K0JUQ8_SACES</name>
<organism evidence="2 3">
    <name type="scientific">Saccharothrix espanaensis (strain ATCC 51144 / DSM 44229 / JCM 9112 / NBRC 15066 / NRRL 15764)</name>
    <dbReference type="NCBI Taxonomy" id="1179773"/>
    <lineage>
        <taxon>Bacteria</taxon>
        <taxon>Bacillati</taxon>
        <taxon>Actinomycetota</taxon>
        <taxon>Actinomycetes</taxon>
        <taxon>Pseudonocardiales</taxon>
        <taxon>Pseudonocardiaceae</taxon>
        <taxon>Saccharothrix</taxon>
    </lineage>
</organism>
<protein>
    <submittedName>
        <fullName evidence="2">Putative DNA polymerase, LigD family</fullName>
    </submittedName>
</protein>
<sequence>MRGGCVRCWWVRWCTGSGRRRGGCGFRRGGGCGRIGCRRRCGGVAGTVVRVGERRVRLTNLDKVLYPEVGFSKAEVVDYYTRIAPVLLPHLAGRPLTVRRFPDGVAGESFFEKNAPSHAPGWVRTVRIGTPGSSRGAEYADFVVVEELATLVWLANLAALELHVPQWVVGARGARHSPDLLVFDLDPGAPATVVECCRVAERLRVVLVGDGLSPVVKTSGSKGLQVYAPVRVSSPGRTSEYAKAVARRLAAESPEGVVWSMVRAARKGKVLIDWSQNNPAKTTVAPYSLRARPVPSVSTPVTWDEVAGCRSPEELVFVADEVRARVARGGDLFVVGDAVGLP</sequence>
<dbReference type="PANTHER" id="PTHR42705:SF2">
    <property type="entry name" value="BIFUNCTIONAL NON-HOMOLOGOUS END JOINING PROTEIN LIGD"/>
    <property type="match status" value="1"/>
</dbReference>
<reference evidence="2 3" key="1">
    <citation type="journal article" date="2012" name="BMC Genomics">
        <title>Complete genome sequence of Saccharothrix espanaensis DSM 44229T and comparison to the other completely sequenced Pseudonocardiaceae.</title>
        <authorList>
            <person name="Strobel T."/>
            <person name="Al-Dilaimi A."/>
            <person name="Blom J."/>
            <person name="Gessner A."/>
            <person name="Kalinowski J."/>
            <person name="Luzhetska M."/>
            <person name="Puhler A."/>
            <person name="Szczepanowski R."/>
            <person name="Bechthold A."/>
            <person name="Ruckert C."/>
        </authorList>
    </citation>
    <scope>NUCLEOTIDE SEQUENCE [LARGE SCALE GENOMIC DNA]</scope>
    <source>
        <strain evidence="3">ATCC 51144 / DSM 44229 / JCM 9112 / NBRC 15066 / NRRL 15764</strain>
    </source>
</reference>
<dbReference type="eggNOG" id="COG3285">
    <property type="taxonomic scope" value="Bacteria"/>
</dbReference>
<dbReference type="Pfam" id="PF21686">
    <property type="entry name" value="LigD_Prim-Pol"/>
    <property type="match status" value="1"/>
</dbReference>
<dbReference type="HOGENOM" id="CLU_008325_1_2_11"/>
<proteinExistence type="predicted"/>
<dbReference type="PANTHER" id="PTHR42705">
    <property type="entry name" value="BIFUNCTIONAL NON-HOMOLOGOUS END JOINING PROTEIN LIGD"/>
    <property type="match status" value="1"/>
</dbReference>
<dbReference type="PATRIC" id="fig|1179773.3.peg.4295"/>
<keyword evidence="3" id="KW-1185">Reference proteome</keyword>
<evidence type="ECO:0000259" key="1">
    <source>
        <dbReference type="Pfam" id="PF21686"/>
    </source>
</evidence>
<dbReference type="InterPro" id="IPR033649">
    <property type="entry name" value="MtLigD_Pol-like"/>
</dbReference>
<dbReference type="AlphaFoldDB" id="K0JUQ8"/>
<dbReference type="EMBL" id="HE804045">
    <property type="protein sequence ID" value="CCH31575.1"/>
    <property type="molecule type" value="Genomic_DNA"/>
</dbReference>
<dbReference type="NCBIfam" id="TIGR02778">
    <property type="entry name" value="ligD_pol"/>
    <property type="match status" value="1"/>
</dbReference>
<dbReference type="Proteomes" id="UP000006281">
    <property type="component" value="Chromosome"/>
</dbReference>
<dbReference type="STRING" id="1179773.BN6_42920"/>
<dbReference type="KEGG" id="sesp:BN6_42920"/>